<dbReference type="SUPFAM" id="SSF52009">
    <property type="entry name" value="Phosphohistidine domain"/>
    <property type="match status" value="1"/>
</dbReference>
<dbReference type="GO" id="GO:0016772">
    <property type="term" value="F:transferase activity, transferring phosphorus-containing groups"/>
    <property type="evidence" value="ECO:0007669"/>
    <property type="project" value="InterPro"/>
</dbReference>
<reference evidence="3 4" key="1">
    <citation type="submission" date="2019-12" db="EMBL/GenBank/DDBJ databases">
        <title>Nocardia sp. nov. ET3-3 isolated from soil.</title>
        <authorList>
            <person name="Kanchanasin P."/>
            <person name="Tanasupawat S."/>
            <person name="Yuki M."/>
            <person name="Kudo T."/>
        </authorList>
    </citation>
    <scope>NUCLEOTIDE SEQUENCE [LARGE SCALE GENOMIC DNA]</scope>
    <source>
        <strain evidence="3 4">ET3-3</strain>
    </source>
</reference>
<evidence type="ECO:0000313" key="4">
    <source>
        <dbReference type="Proteomes" id="UP000466794"/>
    </source>
</evidence>
<proteinExistence type="predicted"/>
<feature type="compositionally biased region" description="Basic and acidic residues" evidence="1">
    <location>
        <begin position="38"/>
        <end position="56"/>
    </location>
</feature>
<organism evidence="3 4">
    <name type="scientific">Nocardia terrae</name>
    <dbReference type="NCBI Taxonomy" id="2675851"/>
    <lineage>
        <taxon>Bacteria</taxon>
        <taxon>Bacillati</taxon>
        <taxon>Actinomycetota</taxon>
        <taxon>Actinomycetes</taxon>
        <taxon>Mycobacteriales</taxon>
        <taxon>Nocardiaceae</taxon>
        <taxon>Nocardia</taxon>
    </lineage>
</organism>
<dbReference type="PANTHER" id="PTHR43615">
    <property type="entry name" value="PHOSPHOENOLPYRUVATE SYNTHASE-RELATED"/>
    <property type="match status" value="1"/>
</dbReference>
<dbReference type="Proteomes" id="UP000466794">
    <property type="component" value="Unassembled WGS sequence"/>
</dbReference>
<sequence>MSYWAVSWTRPGVRACPGRKSVCASGYPDRPRSSGSRHVPENDREEPNRDGVHSERKKIVTPGLSIVTGVPASGGVVSGPVRLVRGVDDFDTVEPGDVIVCRTTDPSWTVLLGLAAAVVTETGGILSHAAIVAREYGIPAVVAVEGAMAALADHRLVSVDGTGGHIRALARSEVDAAPSDVATRHERQVPDDSRLM</sequence>
<evidence type="ECO:0000259" key="2">
    <source>
        <dbReference type="Pfam" id="PF00391"/>
    </source>
</evidence>
<feature type="region of interest" description="Disordered" evidence="1">
    <location>
        <begin position="19"/>
        <end position="56"/>
    </location>
</feature>
<feature type="region of interest" description="Disordered" evidence="1">
    <location>
        <begin position="177"/>
        <end position="196"/>
    </location>
</feature>
<feature type="compositionally biased region" description="Basic and acidic residues" evidence="1">
    <location>
        <begin position="182"/>
        <end position="196"/>
    </location>
</feature>
<dbReference type="EMBL" id="WRPP01000008">
    <property type="protein sequence ID" value="MVU82074.1"/>
    <property type="molecule type" value="Genomic_DNA"/>
</dbReference>
<dbReference type="Pfam" id="PF00391">
    <property type="entry name" value="PEP-utilizers"/>
    <property type="match status" value="1"/>
</dbReference>
<accession>A0A7K1V613</accession>
<dbReference type="InterPro" id="IPR051549">
    <property type="entry name" value="PEP_Utilizing_Enz"/>
</dbReference>
<name>A0A7K1V613_9NOCA</name>
<dbReference type="InterPro" id="IPR036637">
    <property type="entry name" value="Phosphohistidine_dom_sf"/>
</dbReference>
<keyword evidence="4" id="KW-1185">Reference proteome</keyword>
<evidence type="ECO:0000313" key="3">
    <source>
        <dbReference type="EMBL" id="MVU82074.1"/>
    </source>
</evidence>
<evidence type="ECO:0000256" key="1">
    <source>
        <dbReference type="SAM" id="MobiDB-lite"/>
    </source>
</evidence>
<protein>
    <recommendedName>
        <fullName evidence="2">PEP-utilising enzyme mobile domain-containing protein</fullName>
    </recommendedName>
</protein>
<feature type="domain" description="PEP-utilising enzyme mobile" evidence="2">
    <location>
        <begin position="94"/>
        <end position="164"/>
    </location>
</feature>
<dbReference type="PANTHER" id="PTHR43615:SF1">
    <property type="entry name" value="PPDK_N DOMAIN-CONTAINING PROTEIN"/>
    <property type="match status" value="1"/>
</dbReference>
<gene>
    <name evidence="3" type="ORF">GPX89_33155</name>
</gene>
<comment type="caution">
    <text evidence="3">The sequence shown here is derived from an EMBL/GenBank/DDBJ whole genome shotgun (WGS) entry which is preliminary data.</text>
</comment>
<dbReference type="AlphaFoldDB" id="A0A7K1V613"/>
<dbReference type="InterPro" id="IPR008279">
    <property type="entry name" value="PEP-util_enz_mobile_dom"/>
</dbReference>
<dbReference type="Gene3D" id="3.50.30.10">
    <property type="entry name" value="Phosphohistidine domain"/>
    <property type="match status" value="1"/>
</dbReference>